<dbReference type="EMBL" id="MN739496">
    <property type="protein sequence ID" value="QHT08468.1"/>
    <property type="molecule type" value="Genomic_DNA"/>
</dbReference>
<dbReference type="AlphaFoldDB" id="A0A6C0CVB3"/>
<reference evidence="3" key="1">
    <citation type="journal article" date="2020" name="Nature">
        <title>Giant virus diversity and host interactions through global metagenomics.</title>
        <authorList>
            <person name="Schulz F."/>
            <person name="Roux S."/>
            <person name="Paez-Espino D."/>
            <person name="Jungbluth S."/>
            <person name="Walsh D.A."/>
            <person name="Denef V.J."/>
            <person name="McMahon K.D."/>
            <person name="Konstantinidis K.T."/>
            <person name="Eloe-Fadrosh E.A."/>
            <person name="Kyrpides N.C."/>
            <person name="Woyke T."/>
        </authorList>
    </citation>
    <scope>NUCLEOTIDE SEQUENCE</scope>
    <source>
        <strain evidence="3">GVMAG-M-3300022752-66</strain>
    </source>
</reference>
<dbReference type="PANTHER" id="PTHR31373:SF27">
    <property type="entry name" value="TROVE DOMAIN-CONTAINING PROTEIN"/>
    <property type="match status" value="1"/>
</dbReference>
<proteinExistence type="predicted"/>
<accession>A0A6C0CVB3</accession>
<dbReference type="PANTHER" id="PTHR31373">
    <property type="entry name" value="OS06G0652100 PROTEIN"/>
    <property type="match status" value="1"/>
</dbReference>
<feature type="compositionally biased region" description="Polar residues" evidence="1">
    <location>
        <begin position="1"/>
        <end position="14"/>
    </location>
</feature>
<protein>
    <recommendedName>
        <fullName evidence="2">DUF7788 domain-containing protein</fullName>
    </recommendedName>
</protein>
<sequence>MTTNDTQINKFINPNTKKKTGKNGQKEYTWSENTKERILQFSYQLTRTDDEKLFSLEIILHKILESLQDELSVGEILVSEYLEQMSILYKLIGYTRDIVDGKGEYMLSYMQIMVWYSHFPELAKYALKCFVNLDDKNTHPYGSWKDIKYFCNYVRKETKSNEHPLIKYALEIMNAQLLKDVSAKHTCELSLVAKWAPRESKEKFSWIFNELAQMYFKNYLNTAKTSEQLIKARFKCKMEYRKIISSLNKRLDTVQIKQCANNWMDIDPSKITSITLHKERKALLNIHCLDSSKRRVPTMQRDSCAQKLKRYIRKSLEYEILKTRVKGEKVYLSNYVETAVKLINHWNQDEVDLLNCQWLNNSLQNVNIGPTIAMVDISLDANILSTALGLGIRVAEKSALGKRMMTFGEKPEWYNLEDCPYFVDVVKKIVETPSYATQKTYETWSMFSNFYNAFDMLLEVVIETKMPREQVEEMSIIIFSNMQVNNNKSREFASLYEAIKTKYEEAGMKAIQRPYKMPHIIFWNLESSDGFPALSIHPGVSMVSGCNPKMLNLFCDKVSISSPCGTSTPYTKLKELLNSKRYKCMEEEFLKCIKFN</sequence>
<evidence type="ECO:0000313" key="3">
    <source>
        <dbReference type="EMBL" id="QHT08468.1"/>
    </source>
</evidence>
<dbReference type="InterPro" id="IPR011205">
    <property type="entry name" value="UCP015417_vWA"/>
</dbReference>
<name>A0A6C0CVB3_9ZZZZ</name>
<dbReference type="InterPro" id="IPR056690">
    <property type="entry name" value="DUF7788"/>
</dbReference>
<feature type="domain" description="DUF7788" evidence="2">
    <location>
        <begin position="380"/>
        <end position="561"/>
    </location>
</feature>
<organism evidence="3">
    <name type="scientific">viral metagenome</name>
    <dbReference type="NCBI Taxonomy" id="1070528"/>
    <lineage>
        <taxon>unclassified sequences</taxon>
        <taxon>metagenomes</taxon>
        <taxon>organismal metagenomes</taxon>
    </lineage>
</organism>
<dbReference type="Pfam" id="PF25043">
    <property type="entry name" value="DUF7788"/>
    <property type="match status" value="1"/>
</dbReference>
<evidence type="ECO:0000256" key="1">
    <source>
        <dbReference type="SAM" id="MobiDB-lite"/>
    </source>
</evidence>
<evidence type="ECO:0000259" key="2">
    <source>
        <dbReference type="Pfam" id="PF25043"/>
    </source>
</evidence>
<feature type="region of interest" description="Disordered" evidence="1">
    <location>
        <begin position="1"/>
        <end position="25"/>
    </location>
</feature>